<protein>
    <submittedName>
        <fullName evidence="2">Uncharacterized protein</fullName>
    </submittedName>
</protein>
<proteinExistence type="predicted"/>
<dbReference type="AlphaFoldDB" id="A0A223S4E0"/>
<evidence type="ECO:0000313" key="2">
    <source>
        <dbReference type="EMBL" id="ASU83006.1"/>
    </source>
</evidence>
<gene>
    <name evidence="2" type="ORF">CDO52_09575</name>
</gene>
<sequence>MSYPYYGPQYGPPQPPPPPPPAPQAPPDIQGRLLGEPFAAVAPHLRVFLTGDPSALGTDKLAYSINSVLTALVVFRPNPHSIEAVVLEKRHAHAWGMTKQDLWFTALTNTAGEPIDVRTYQTNADTPVHAVMGMGWPGSAHVMRLTEIAQEPLPYGAVVMLPNANTMIYSVLRSKRSAPIIPFLYQTFQSLVGDDAPFTDQFLWWRGGKLTAMSTRPDPGGGVQLAQTKEFSFLLDHELPD</sequence>
<evidence type="ECO:0000256" key="1">
    <source>
        <dbReference type="SAM" id="MobiDB-lite"/>
    </source>
</evidence>
<organism evidence="2 3">
    <name type="scientific">Nocardiopsis gilva YIM 90087</name>
    <dbReference type="NCBI Taxonomy" id="1235441"/>
    <lineage>
        <taxon>Bacteria</taxon>
        <taxon>Bacillati</taxon>
        <taxon>Actinomycetota</taxon>
        <taxon>Actinomycetes</taxon>
        <taxon>Streptosporangiales</taxon>
        <taxon>Nocardiopsidaceae</taxon>
        <taxon>Nocardiopsis</taxon>
    </lineage>
</organism>
<feature type="region of interest" description="Disordered" evidence="1">
    <location>
        <begin position="1"/>
        <end position="31"/>
    </location>
</feature>
<reference evidence="2 3" key="1">
    <citation type="submission" date="2017-08" db="EMBL/GenBank/DDBJ databases">
        <title>The complete genome sequence of Nocardiopsis gilva YIM 90087.</title>
        <authorList>
            <person name="Yin M."/>
            <person name="Tang S."/>
        </authorList>
    </citation>
    <scope>NUCLEOTIDE SEQUENCE [LARGE SCALE GENOMIC DNA]</scope>
    <source>
        <strain evidence="2 3">YIM 90087</strain>
    </source>
</reference>
<dbReference type="KEGG" id="ngv:CDO52_09575"/>
<feature type="compositionally biased region" description="Pro residues" evidence="1">
    <location>
        <begin position="10"/>
        <end position="26"/>
    </location>
</feature>
<name>A0A223S4E0_9ACTN</name>
<evidence type="ECO:0000313" key="3">
    <source>
        <dbReference type="Proteomes" id="UP000215005"/>
    </source>
</evidence>
<accession>A0A223S4E0</accession>
<dbReference type="RefSeq" id="WP_017617593.1">
    <property type="nucleotide sequence ID" value="NZ_ANBG01000082.1"/>
</dbReference>
<dbReference type="Proteomes" id="UP000215005">
    <property type="component" value="Chromosome"/>
</dbReference>
<dbReference type="OrthoDB" id="4076188at2"/>
<dbReference type="EMBL" id="CP022753">
    <property type="protein sequence ID" value="ASU83006.1"/>
    <property type="molecule type" value="Genomic_DNA"/>
</dbReference>
<keyword evidence="3" id="KW-1185">Reference proteome</keyword>